<reference evidence="2 3" key="1">
    <citation type="submission" date="2016-10" db="EMBL/GenBank/DDBJ databases">
        <authorList>
            <person name="de Groot N.N."/>
        </authorList>
    </citation>
    <scope>NUCLEOTIDE SEQUENCE [LARGE SCALE GENOMIC DNA]</scope>
    <source>
        <strain evidence="2 3">Nm110</strain>
    </source>
</reference>
<dbReference type="InterPro" id="IPR029058">
    <property type="entry name" value="AB_hydrolase_fold"/>
</dbReference>
<dbReference type="InterPro" id="IPR000073">
    <property type="entry name" value="AB_hydrolase_1"/>
</dbReference>
<organism evidence="2 3">
    <name type="scientific">Nitrosomonas communis</name>
    <dbReference type="NCBI Taxonomy" id="44574"/>
    <lineage>
        <taxon>Bacteria</taxon>
        <taxon>Pseudomonadati</taxon>
        <taxon>Pseudomonadota</taxon>
        <taxon>Betaproteobacteria</taxon>
        <taxon>Nitrosomonadales</taxon>
        <taxon>Nitrosomonadaceae</taxon>
        <taxon>Nitrosomonas</taxon>
    </lineage>
</organism>
<feature type="domain" description="AB hydrolase-1" evidence="1">
    <location>
        <begin position="5"/>
        <end position="131"/>
    </location>
</feature>
<dbReference type="RefSeq" id="WP_074666646.1">
    <property type="nucleotide sequence ID" value="NZ_FNNH01000013.1"/>
</dbReference>
<protein>
    <submittedName>
        <fullName evidence="2">TAP-like protein</fullName>
    </submittedName>
</protein>
<dbReference type="EMBL" id="FNNH01000013">
    <property type="protein sequence ID" value="SDW47991.1"/>
    <property type="molecule type" value="Genomic_DNA"/>
</dbReference>
<dbReference type="Pfam" id="PF12697">
    <property type="entry name" value="Abhydrolase_6"/>
    <property type="match status" value="1"/>
</dbReference>
<dbReference type="Proteomes" id="UP000183454">
    <property type="component" value="Unassembled WGS sequence"/>
</dbReference>
<name>A0A1H2TVY0_9PROT</name>
<sequence>MPSKLLFLPGASGDTQFWLPVVNSLTYPAEKVYLEWPGLESVPSDPKVNSMHDLVDSVAAEVDQPVAIIAQSIGDIIAIQATLKKPELITHLVLAATSGRIDLESFGAQDWRPLILAAHPSFPRWLSEYDEDLTRQLHKIKAPTLLLWGDADPISPVSVGLRLAAMLPNANLHIVPGGDHNLVMIHAKEIAPLIDAHLAKSTSVTSQV</sequence>
<evidence type="ECO:0000259" key="1">
    <source>
        <dbReference type="Pfam" id="PF12697"/>
    </source>
</evidence>
<evidence type="ECO:0000313" key="3">
    <source>
        <dbReference type="Proteomes" id="UP000183454"/>
    </source>
</evidence>
<dbReference type="PANTHER" id="PTHR43689">
    <property type="entry name" value="HYDROLASE"/>
    <property type="match status" value="1"/>
</dbReference>
<dbReference type="AlphaFoldDB" id="A0A1H2TVY0"/>
<accession>A0A1H2TVY0</accession>
<dbReference type="Gene3D" id="3.40.50.1820">
    <property type="entry name" value="alpha/beta hydrolase"/>
    <property type="match status" value="1"/>
</dbReference>
<evidence type="ECO:0000313" key="2">
    <source>
        <dbReference type="EMBL" id="SDW47991.1"/>
    </source>
</evidence>
<dbReference type="PANTHER" id="PTHR43689:SF8">
    <property type="entry name" value="ALPHA_BETA-HYDROLASES SUPERFAMILY PROTEIN"/>
    <property type="match status" value="1"/>
</dbReference>
<proteinExistence type="predicted"/>
<gene>
    <name evidence="2" type="ORF">SAMN05421882_10134</name>
</gene>
<dbReference type="SUPFAM" id="SSF53474">
    <property type="entry name" value="alpha/beta-Hydrolases"/>
    <property type="match status" value="1"/>
</dbReference>